<sequence>MSWGLEVKGLGAGYRRRAVLGDVSLATINPGSVVALVGANASGKSTLLRTLAGQLPAMAGKAELDGIDLLGLDASTRKRMIGYMPQSLPSGGSLYAWEAVMAASRATRPELSQAETEAQLELVFKRLGLAALAVRKLSELSGGQRQMVGLAQLVVRQPRLMLLDEPTSALDPRWQLEVFDVVRALTHETGAIALLAIHDLNLALRFCDHVVVLAGGRVIADGSPHEAMNAQVLSDAYGIEGRVEQCSNGSTIVLVDRALSRTNPGDLST</sequence>
<evidence type="ECO:0000313" key="5">
    <source>
        <dbReference type="EMBL" id="MEC5385453.1"/>
    </source>
</evidence>
<keyword evidence="6" id="KW-1185">Reference proteome</keyword>
<dbReference type="InterPro" id="IPR027417">
    <property type="entry name" value="P-loop_NTPase"/>
</dbReference>
<dbReference type="Pfam" id="PF00005">
    <property type="entry name" value="ABC_tran"/>
    <property type="match status" value="1"/>
</dbReference>
<comment type="caution">
    <text evidence="5">The sequence shown here is derived from an EMBL/GenBank/DDBJ whole genome shotgun (WGS) entry which is preliminary data.</text>
</comment>
<gene>
    <name evidence="5" type="ORF">VVD49_06935</name>
</gene>
<dbReference type="SUPFAM" id="SSF52540">
    <property type="entry name" value="P-loop containing nucleoside triphosphate hydrolases"/>
    <property type="match status" value="1"/>
</dbReference>
<evidence type="ECO:0000256" key="1">
    <source>
        <dbReference type="ARBA" id="ARBA00022475"/>
    </source>
</evidence>
<evidence type="ECO:0000259" key="4">
    <source>
        <dbReference type="PROSITE" id="PS50893"/>
    </source>
</evidence>
<accession>A0ABU6K309</accession>
<dbReference type="GO" id="GO:0005524">
    <property type="term" value="F:ATP binding"/>
    <property type="evidence" value="ECO:0007669"/>
    <property type="project" value="UniProtKB-KW"/>
</dbReference>
<dbReference type="InterPro" id="IPR017871">
    <property type="entry name" value="ABC_transporter-like_CS"/>
</dbReference>
<dbReference type="InterPro" id="IPR003439">
    <property type="entry name" value="ABC_transporter-like_ATP-bd"/>
</dbReference>
<keyword evidence="1" id="KW-1003">Cell membrane</keyword>
<dbReference type="PANTHER" id="PTHR42794">
    <property type="entry name" value="HEMIN IMPORT ATP-BINDING PROTEIN HMUV"/>
    <property type="match status" value="1"/>
</dbReference>
<feature type="domain" description="ABC transporter" evidence="4">
    <location>
        <begin position="5"/>
        <end position="240"/>
    </location>
</feature>
<organism evidence="5 6">
    <name type="scientific">Uliginosibacterium silvisoli</name>
    <dbReference type="NCBI Taxonomy" id="3114758"/>
    <lineage>
        <taxon>Bacteria</taxon>
        <taxon>Pseudomonadati</taxon>
        <taxon>Pseudomonadota</taxon>
        <taxon>Betaproteobacteria</taxon>
        <taxon>Rhodocyclales</taxon>
        <taxon>Zoogloeaceae</taxon>
        <taxon>Uliginosibacterium</taxon>
    </lineage>
</organism>
<dbReference type="RefSeq" id="WP_327598408.1">
    <property type="nucleotide sequence ID" value="NZ_JAYXHS010000001.1"/>
</dbReference>
<keyword evidence="2" id="KW-0547">Nucleotide-binding</keyword>
<evidence type="ECO:0000313" key="6">
    <source>
        <dbReference type="Proteomes" id="UP001331561"/>
    </source>
</evidence>
<keyword evidence="1" id="KW-0472">Membrane</keyword>
<dbReference type="EMBL" id="JAYXHS010000001">
    <property type="protein sequence ID" value="MEC5385453.1"/>
    <property type="molecule type" value="Genomic_DNA"/>
</dbReference>
<dbReference type="PROSITE" id="PS00211">
    <property type="entry name" value="ABC_TRANSPORTER_1"/>
    <property type="match status" value="1"/>
</dbReference>
<reference evidence="5 6" key="1">
    <citation type="submission" date="2024-01" db="EMBL/GenBank/DDBJ databases">
        <title>Uliginosibacterium soil sp. nov.</title>
        <authorList>
            <person name="Lv Y."/>
        </authorList>
    </citation>
    <scope>NUCLEOTIDE SEQUENCE [LARGE SCALE GENOMIC DNA]</scope>
    <source>
        <strain evidence="5 6">H3</strain>
    </source>
</reference>
<dbReference type="SMART" id="SM00382">
    <property type="entry name" value="AAA"/>
    <property type="match status" value="1"/>
</dbReference>
<dbReference type="PANTHER" id="PTHR42794:SF2">
    <property type="entry name" value="ABC TRANSPORTER ATP-BINDING PROTEIN"/>
    <property type="match status" value="1"/>
</dbReference>
<dbReference type="PROSITE" id="PS50893">
    <property type="entry name" value="ABC_TRANSPORTER_2"/>
    <property type="match status" value="1"/>
</dbReference>
<dbReference type="InterPro" id="IPR003593">
    <property type="entry name" value="AAA+_ATPase"/>
</dbReference>
<protein>
    <submittedName>
        <fullName evidence="5">ABC transporter ATP-binding protein</fullName>
    </submittedName>
</protein>
<evidence type="ECO:0000256" key="2">
    <source>
        <dbReference type="ARBA" id="ARBA00022741"/>
    </source>
</evidence>
<evidence type="ECO:0000256" key="3">
    <source>
        <dbReference type="ARBA" id="ARBA00022840"/>
    </source>
</evidence>
<keyword evidence="3 5" id="KW-0067">ATP-binding</keyword>
<name>A0ABU6K309_9RHOO</name>
<proteinExistence type="predicted"/>
<dbReference type="Proteomes" id="UP001331561">
    <property type="component" value="Unassembled WGS sequence"/>
</dbReference>
<dbReference type="Gene3D" id="3.40.50.300">
    <property type="entry name" value="P-loop containing nucleotide triphosphate hydrolases"/>
    <property type="match status" value="1"/>
</dbReference>
<dbReference type="CDD" id="cd03214">
    <property type="entry name" value="ABC_Iron-Siderophores_B12_Hemin"/>
    <property type="match status" value="1"/>
</dbReference>